<proteinExistence type="predicted"/>
<feature type="region of interest" description="Disordered" evidence="1">
    <location>
        <begin position="396"/>
        <end position="415"/>
    </location>
</feature>
<accession>A0A8J3GT20</accession>
<name>A0A8J3GT20_9RHOB</name>
<dbReference type="AlphaFoldDB" id="A0A8J3GT20"/>
<sequence>MSATRPRQNAFSSGEIDPLLHSREDFQRHQTGTRTMSGFIPLRQGGFTRAPGSIYRGTTKDNKKCRRVPFQFADNDALSLEFTGLVMRVWRYGELVLSGGSPYELATPFKQNDLNKLSWVQDKDVIYMTDGEGPVQKITRLALDNWTIADAAFDTGPFKVQNLDEALTIQASAATGTITLTATGGIFSADWVGSLIRLAPTDIDIPKWVGNQTASVGDKVIFDSRIYELTAGTNTGLEPPTHEAGTVLTTGTTKYKFISDLVGLVRVTAYTDSNHVTAEVLKTIPAPIVAAATYRWSEGAWSVRQGWPAALEMYIQRFWAAATESEPRTVWASTLGAFEDFTPGAEADESFAYTISATQTQNKIQWLARGRKGIYIGALGEVYLGKSDTPGSAISPTTFDTELVSPDGSTKERPIGGHGYPIHVARGGFIVQELRYSFEEDGVRPIELSLPSQHLGGRGFGRGVWQSKPQRYGWYILGDGSLAVVGYDPDQDVLGWAVIPVAGGVVEDIDVTPGLDGGTDIVNLVVRRTIDGVTVRYVEEQALIYGVLIGTEPIHKAIHVFAASVFEPGAPEDTFTVAHLVGQDVYAWTDKGQHGPFTVPVGGSIQLPVEVNHAVIGLFDDTHMVETLGLQAAAKDGATQGRQRRLLDKQGIDVYKTAAGRVAAVERMFGSEPRELGQHDLLRRQIAADLTTAWSGTARVDANSGFADEVSLRFYPVGAAPMTVTALTPNIDEGGP</sequence>
<dbReference type="RefSeq" id="WP_189678061.1">
    <property type="nucleotide sequence ID" value="NZ_BNCJ01000001.1"/>
</dbReference>
<evidence type="ECO:0000256" key="1">
    <source>
        <dbReference type="SAM" id="MobiDB-lite"/>
    </source>
</evidence>
<protein>
    <submittedName>
        <fullName evidence="2">Uncharacterized protein</fullName>
    </submittedName>
</protein>
<reference evidence="2" key="1">
    <citation type="journal article" date="2014" name="Int. J. Syst. Evol. Microbiol.">
        <title>Complete genome sequence of Corynebacterium casei LMG S-19264T (=DSM 44701T), isolated from a smear-ripened cheese.</title>
        <authorList>
            <consortium name="US DOE Joint Genome Institute (JGI-PGF)"/>
            <person name="Walter F."/>
            <person name="Albersmeier A."/>
            <person name="Kalinowski J."/>
            <person name="Ruckert C."/>
        </authorList>
    </citation>
    <scope>NUCLEOTIDE SEQUENCE</scope>
    <source>
        <strain evidence="2">KCTC 42650</strain>
    </source>
</reference>
<keyword evidence="3" id="KW-1185">Reference proteome</keyword>
<comment type="caution">
    <text evidence="2">The sequence shown here is derived from an EMBL/GenBank/DDBJ whole genome shotgun (WGS) entry which is preliminary data.</text>
</comment>
<dbReference type="Proteomes" id="UP000626220">
    <property type="component" value="Unassembled WGS sequence"/>
</dbReference>
<evidence type="ECO:0000313" key="3">
    <source>
        <dbReference type="Proteomes" id="UP000626220"/>
    </source>
</evidence>
<dbReference type="EMBL" id="BNCJ01000001">
    <property type="protein sequence ID" value="GHF33314.1"/>
    <property type="molecule type" value="Genomic_DNA"/>
</dbReference>
<reference evidence="2" key="2">
    <citation type="submission" date="2020-09" db="EMBL/GenBank/DDBJ databases">
        <authorList>
            <person name="Sun Q."/>
            <person name="Kim S."/>
        </authorList>
    </citation>
    <scope>NUCLEOTIDE SEQUENCE</scope>
    <source>
        <strain evidence="2">KCTC 42650</strain>
    </source>
</reference>
<evidence type="ECO:0000313" key="2">
    <source>
        <dbReference type="EMBL" id="GHF33314.1"/>
    </source>
</evidence>
<gene>
    <name evidence="2" type="ORF">GCM10017056_00910</name>
</gene>
<organism evidence="2 3">
    <name type="scientific">Seohaeicola zhoushanensis</name>
    <dbReference type="NCBI Taxonomy" id="1569283"/>
    <lineage>
        <taxon>Bacteria</taxon>
        <taxon>Pseudomonadati</taxon>
        <taxon>Pseudomonadota</taxon>
        <taxon>Alphaproteobacteria</taxon>
        <taxon>Rhodobacterales</taxon>
        <taxon>Roseobacteraceae</taxon>
        <taxon>Seohaeicola</taxon>
    </lineage>
</organism>